<dbReference type="UniPathway" id="UPA00958"/>
<organism evidence="15 16">
    <name type="scientific">Psittacicella hinzii</name>
    <dbReference type="NCBI Taxonomy" id="2028575"/>
    <lineage>
        <taxon>Bacteria</taxon>
        <taxon>Pseudomonadati</taxon>
        <taxon>Pseudomonadota</taxon>
        <taxon>Gammaproteobacteria</taxon>
        <taxon>Pasteurellales</taxon>
        <taxon>Psittacicellaceae</taxon>
        <taxon>Psittacicella</taxon>
    </lineage>
</organism>
<feature type="active site" evidence="12">
    <location>
        <position position="276"/>
    </location>
</feature>
<feature type="binding site" evidence="12">
    <location>
        <begin position="200"/>
        <end position="203"/>
    </location>
    <ligand>
        <name>ATP</name>
        <dbReference type="ChEBI" id="CHEBI:30616"/>
    </ligand>
</feature>
<evidence type="ECO:0000256" key="8">
    <source>
        <dbReference type="ARBA" id="ARBA00022840"/>
    </source>
</evidence>
<evidence type="ECO:0000256" key="2">
    <source>
        <dbReference type="ARBA" id="ARBA00003753"/>
    </source>
</evidence>
<dbReference type="HAMAP" id="MF_01603">
    <property type="entry name" value="HldE"/>
    <property type="match status" value="1"/>
</dbReference>
<dbReference type="SUPFAM" id="SSF52374">
    <property type="entry name" value="Nucleotidylyl transferase"/>
    <property type="match status" value="1"/>
</dbReference>
<evidence type="ECO:0000256" key="6">
    <source>
        <dbReference type="ARBA" id="ARBA00022741"/>
    </source>
</evidence>
<dbReference type="PANTHER" id="PTHR46969">
    <property type="entry name" value="BIFUNCTIONAL PROTEIN HLDE"/>
    <property type="match status" value="1"/>
</dbReference>
<keyword evidence="4 12" id="KW-0808">Transferase</keyword>
<evidence type="ECO:0000256" key="9">
    <source>
        <dbReference type="ARBA" id="ARBA00023268"/>
    </source>
</evidence>
<dbReference type="EMBL" id="NRHC01000025">
    <property type="protein sequence ID" value="RIY33780.1"/>
    <property type="molecule type" value="Genomic_DNA"/>
</dbReference>
<dbReference type="InterPro" id="IPR023030">
    <property type="entry name" value="Bifunc_HldE"/>
</dbReference>
<feature type="domain" description="Carbohydrate kinase PfkB" evidence="13">
    <location>
        <begin position="12"/>
        <end position="314"/>
    </location>
</feature>
<proteinExistence type="inferred from homology"/>
<evidence type="ECO:0000256" key="4">
    <source>
        <dbReference type="ARBA" id="ARBA00022679"/>
    </source>
</evidence>
<evidence type="ECO:0000256" key="3">
    <source>
        <dbReference type="ARBA" id="ARBA00004713"/>
    </source>
</evidence>
<comment type="subunit">
    <text evidence="12">Homodimer.</text>
</comment>
<comment type="caution">
    <text evidence="15">The sequence shown here is derived from an EMBL/GenBank/DDBJ whole genome shotgun (WGS) entry which is preliminary data.</text>
</comment>
<dbReference type="EC" id="2.7.7.70" evidence="12"/>
<dbReference type="Gene3D" id="3.40.50.620">
    <property type="entry name" value="HUPs"/>
    <property type="match status" value="1"/>
</dbReference>
<dbReference type="FunFam" id="3.40.1190.20:FF:000002">
    <property type="entry name" value="Bifunctional protein HldE"/>
    <property type="match status" value="1"/>
</dbReference>
<dbReference type="UniPathway" id="UPA00356">
    <property type="reaction ID" value="UER00437"/>
</dbReference>
<evidence type="ECO:0000256" key="7">
    <source>
        <dbReference type="ARBA" id="ARBA00022777"/>
    </source>
</evidence>
<accession>A0A3A1Y988</accession>
<comment type="catalytic activity">
    <reaction evidence="11 12">
        <text>D-glycero-beta-D-manno-heptose 1-phosphate + ATP + H(+) = ADP-D-glycero-beta-D-manno-heptose + diphosphate</text>
        <dbReference type="Rhea" id="RHEA:27465"/>
        <dbReference type="ChEBI" id="CHEBI:15378"/>
        <dbReference type="ChEBI" id="CHEBI:30616"/>
        <dbReference type="ChEBI" id="CHEBI:33019"/>
        <dbReference type="ChEBI" id="CHEBI:59967"/>
        <dbReference type="ChEBI" id="CHEBI:61593"/>
        <dbReference type="EC" id="2.7.7.70"/>
    </reaction>
</comment>
<keyword evidence="7 12" id="KW-0418">Kinase</keyword>
<keyword evidence="5 12" id="KW-0548">Nucleotidyltransferase</keyword>
<protein>
    <recommendedName>
        <fullName evidence="12">Bifunctional protein HldE</fullName>
    </recommendedName>
    <domain>
        <recommendedName>
            <fullName evidence="12">D-beta-D-heptose 7-phosphate kinase</fullName>
            <ecNumber evidence="12">2.7.1.167</ecNumber>
        </recommendedName>
        <alternativeName>
            <fullName evidence="12">D-beta-D-heptose 7-phosphotransferase</fullName>
        </alternativeName>
        <alternativeName>
            <fullName evidence="12">D-glycero-beta-D-manno-heptose-7-phosphate kinase</fullName>
        </alternativeName>
    </domain>
    <domain>
        <recommendedName>
            <fullName evidence="12">D-beta-D-heptose 1-phosphate adenylyltransferase</fullName>
            <ecNumber evidence="12">2.7.7.70</ecNumber>
        </recommendedName>
        <alternativeName>
            <fullName evidence="12">D-glycero-beta-D-manno-heptose 1-phosphate adenylyltransferase</fullName>
        </alternativeName>
    </domain>
</protein>
<keyword evidence="8 12" id="KW-0067">ATP-binding</keyword>
<dbReference type="OrthoDB" id="9802794at2"/>
<dbReference type="GO" id="GO:0005829">
    <property type="term" value="C:cytosol"/>
    <property type="evidence" value="ECO:0007669"/>
    <property type="project" value="TreeGrafter"/>
</dbReference>
<comment type="pathway">
    <text evidence="3">Bacterial outer membrane biogenesis; LPS core biosynthesis.</text>
</comment>
<dbReference type="InterPro" id="IPR011914">
    <property type="entry name" value="RfaE_dom_II"/>
</dbReference>
<dbReference type="NCBIfam" id="NF008454">
    <property type="entry name" value="PRK11316.1"/>
    <property type="match status" value="1"/>
</dbReference>
<comment type="catalytic activity">
    <reaction evidence="12">
        <text>D-glycero-beta-D-manno-heptose 7-phosphate + ATP = D-glycero-beta-D-manno-heptose 1,7-bisphosphate + ADP + H(+)</text>
        <dbReference type="Rhea" id="RHEA:27473"/>
        <dbReference type="ChEBI" id="CHEBI:15378"/>
        <dbReference type="ChEBI" id="CHEBI:30616"/>
        <dbReference type="ChEBI" id="CHEBI:60204"/>
        <dbReference type="ChEBI" id="CHEBI:60208"/>
        <dbReference type="ChEBI" id="CHEBI:456216"/>
        <dbReference type="EC" id="2.7.1.167"/>
    </reaction>
</comment>
<reference evidence="15 16" key="1">
    <citation type="submission" date="2017-08" db="EMBL/GenBank/DDBJ databases">
        <title>Reclassification of Bisgaard taxon 37 and 44.</title>
        <authorList>
            <person name="Christensen H."/>
        </authorList>
    </citation>
    <scope>NUCLEOTIDE SEQUENCE [LARGE SCALE GENOMIC DNA]</scope>
    <source>
        <strain evidence="15 16">B96_3</strain>
    </source>
</reference>
<comment type="pathway">
    <text evidence="12">Nucleotide-sugar biosynthesis; ADP-L-glycero-beta-D-manno-heptose biosynthesis; ADP-L-glycero-beta-D-manno-heptose from D-glycero-beta-D-manno-heptose 7-phosphate: step 1/4.</text>
</comment>
<dbReference type="GO" id="GO:0005524">
    <property type="term" value="F:ATP binding"/>
    <property type="evidence" value="ECO:0007669"/>
    <property type="project" value="UniProtKB-UniRule"/>
</dbReference>
<dbReference type="GO" id="GO:0033786">
    <property type="term" value="F:heptose-1-phosphate adenylyltransferase activity"/>
    <property type="evidence" value="ECO:0007669"/>
    <property type="project" value="UniProtKB-UniRule"/>
</dbReference>
<feature type="region of interest" description="Cytidylyltransferase" evidence="12">
    <location>
        <begin position="354"/>
        <end position="484"/>
    </location>
</feature>
<dbReference type="GO" id="GO:0097171">
    <property type="term" value="P:ADP-L-glycero-beta-D-manno-heptose biosynthetic process"/>
    <property type="evidence" value="ECO:0007669"/>
    <property type="project" value="UniProtKB-UniPathway"/>
</dbReference>
<dbReference type="PANTHER" id="PTHR46969:SF1">
    <property type="entry name" value="BIFUNCTIONAL PROTEIN HLDE"/>
    <property type="match status" value="1"/>
</dbReference>
<dbReference type="Proteomes" id="UP000265691">
    <property type="component" value="Unassembled WGS sequence"/>
</dbReference>
<keyword evidence="9 12" id="KW-0511">Multifunctional enzyme</keyword>
<evidence type="ECO:0000313" key="16">
    <source>
        <dbReference type="Proteomes" id="UP000265691"/>
    </source>
</evidence>
<dbReference type="SUPFAM" id="SSF53613">
    <property type="entry name" value="Ribokinase-like"/>
    <property type="match status" value="1"/>
</dbReference>
<dbReference type="InterPro" id="IPR011611">
    <property type="entry name" value="PfkB_dom"/>
</dbReference>
<dbReference type="NCBIfam" id="TIGR02199">
    <property type="entry name" value="rfaE_dom_II"/>
    <property type="match status" value="1"/>
</dbReference>
<dbReference type="Pfam" id="PF01467">
    <property type="entry name" value="CTP_transf_like"/>
    <property type="match status" value="1"/>
</dbReference>
<dbReference type="InterPro" id="IPR029056">
    <property type="entry name" value="Ribokinase-like"/>
</dbReference>
<dbReference type="InterPro" id="IPR004821">
    <property type="entry name" value="Cyt_trans-like"/>
</dbReference>
<comment type="similarity">
    <text evidence="12">In the C-terminal section; belongs to the cytidylyltransferase family.</text>
</comment>
<keyword evidence="16" id="KW-1185">Reference proteome</keyword>
<dbReference type="InterPro" id="IPR014729">
    <property type="entry name" value="Rossmann-like_a/b/a_fold"/>
</dbReference>
<feature type="region of interest" description="Ribokinase" evidence="12">
    <location>
        <begin position="1"/>
        <end position="327"/>
    </location>
</feature>
<evidence type="ECO:0000313" key="15">
    <source>
        <dbReference type="EMBL" id="RIY33780.1"/>
    </source>
</evidence>
<dbReference type="RefSeq" id="WP_119524644.1">
    <property type="nucleotide sequence ID" value="NZ_NRHC01000025.1"/>
</dbReference>
<comment type="function">
    <text evidence="1 12">Catalyzes the phosphorylation of D-glycero-D-manno-heptose 7-phosphate at the C-1 position to selectively form D-glycero-beta-D-manno-heptose-1,7-bisphosphate.</text>
</comment>
<feature type="domain" description="Cytidyltransferase-like" evidence="14">
    <location>
        <begin position="354"/>
        <end position="478"/>
    </location>
</feature>
<evidence type="ECO:0000259" key="13">
    <source>
        <dbReference type="Pfam" id="PF00294"/>
    </source>
</evidence>
<dbReference type="GO" id="GO:0033785">
    <property type="term" value="F:heptose 7-phosphate kinase activity"/>
    <property type="evidence" value="ECO:0007669"/>
    <property type="project" value="UniProtKB-UniRule"/>
</dbReference>
<dbReference type="EC" id="2.7.1.167" evidence="12"/>
<dbReference type="Pfam" id="PF00294">
    <property type="entry name" value="PfkB"/>
    <property type="match status" value="1"/>
</dbReference>
<sequence length="484" mass="53786">MLIDKLDFSIAKIFVFGDVMIDHYWYGSTSRISPEAPVPVVLYNDQNSTLGGAANVARNLVAYGSHATLSGLTGEDEDAKLLKKLCEEISLPYFFLAFPNIKTTKKLRILSRHQQLLRVDFEDSLVSKFSIEKAIEDIGGQLEQAIIDSDVVILSDYLKGARELFPTIIALANKYKKVVIIDPKGSDYSLYKNANLLTPNLSEFRLIAEQYNFSKEEILDESNEKKIAQTIIKDLNLTDLLITKSENGMTLHQKNGEVYHQFTYAEDVYDVTGAGDTVIATLASAIATGVEIKDACYLANKAAGVSVAKLGAATVSMDELRKSCNIETSQRSLSFEQVVAQIREKQKAGEKVVFTNGCFDLLHRGHLSYLQRAKELGDILVVAINSDSSVKRLKGDSRPINSLDDRMFMLSSLKYVDYVVSFDEDTPLDVIKLIRPDVLVKGADYQVEDIVGYKEVTSYGGKVQTITFIDSYSSTNLINKIKNN</sequence>
<comment type="similarity">
    <text evidence="12">In the N-terminal section; belongs to the carbohydrate kinase PfkB family.</text>
</comment>
<dbReference type="CDD" id="cd01172">
    <property type="entry name" value="RfaE_like"/>
    <property type="match status" value="1"/>
</dbReference>
<evidence type="ECO:0000256" key="1">
    <source>
        <dbReference type="ARBA" id="ARBA00002319"/>
    </source>
</evidence>
<evidence type="ECO:0000259" key="14">
    <source>
        <dbReference type="Pfam" id="PF01467"/>
    </source>
</evidence>
<dbReference type="InterPro" id="IPR002173">
    <property type="entry name" value="Carboh/pur_kinase_PfkB_CS"/>
</dbReference>
<dbReference type="Gene3D" id="3.40.1190.20">
    <property type="match status" value="1"/>
</dbReference>
<gene>
    <name evidence="15" type="primary">rfaE2</name>
    <name evidence="12" type="synonym">hldE</name>
    <name evidence="15" type="ORF">CKF54_02155</name>
</gene>
<name>A0A3A1Y988_9GAMM</name>
<keyword evidence="6 12" id="KW-0547">Nucleotide-binding</keyword>
<dbReference type="AlphaFoldDB" id="A0A3A1Y988"/>
<evidence type="ECO:0000256" key="12">
    <source>
        <dbReference type="HAMAP-Rule" id="MF_01603"/>
    </source>
</evidence>
<dbReference type="NCBIfam" id="TIGR00125">
    <property type="entry name" value="cyt_tran_rel"/>
    <property type="match status" value="1"/>
</dbReference>
<dbReference type="GO" id="GO:0016773">
    <property type="term" value="F:phosphotransferase activity, alcohol group as acceptor"/>
    <property type="evidence" value="ECO:0007669"/>
    <property type="project" value="InterPro"/>
</dbReference>
<comment type="pathway">
    <text evidence="12">Nucleotide-sugar biosynthesis; ADP-L-glycero-beta-D-manno-heptose biosynthesis; ADP-L-glycero-beta-D-manno-heptose from D-glycero-beta-D-manno-heptose 7-phosphate: step 3/4.</text>
</comment>
<comment type="function">
    <text evidence="2 12">Catalyzes the ADP transfer from ATP to D-glycero-beta-D-manno-heptose 1-phosphate, yielding ADP-D-glycero-beta-D-manno-heptose.</text>
</comment>
<dbReference type="PROSITE" id="PS00583">
    <property type="entry name" value="PFKB_KINASES_1"/>
    <property type="match status" value="1"/>
</dbReference>
<dbReference type="InterPro" id="IPR011913">
    <property type="entry name" value="RfaE_dom_I"/>
</dbReference>
<evidence type="ECO:0000256" key="5">
    <source>
        <dbReference type="ARBA" id="ARBA00022695"/>
    </source>
</evidence>
<evidence type="ECO:0000256" key="10">
    <source>
        <dbReference type="ARBA" id="ARBA00023277"/>
    </source>
</evidence>
<dbReference type="GO" id="GO:0009244">
    <property type="term" value="P:lipopolysaccharide core region biosynthetic process"/>
    <property type="evidence" value="ECO:0007669"/>
    <property type="project" value="UniProtKB-UniPathway"/>
</dbReference>
<evidence type="ECO:0000256" key="11">
    <source>
        <dbReference type="ARBA" id="ARBA00047428"/>
    </source>
</evidence>
<keyword evidence="10 12" id="KW-0119">Carbohydrate metabolism</keyword>